<dbReference type="CDD" id="cd17330">
    <property type="entry name" value="MFS_SLC46_TetA_like"/>
    <property type="match status" value="1"/>
</dbReference>
<keyword evidence="3 6" id="KW-0812">Transmembrane</keyword>
<reference evidence="8" key="1">
    <citation type="submission" date="2019-09" db="EMBL/GenBank/DDBJ databases">
        <title>Characterisation of the sponge microbiome using genome-centric metagenomics.</title>
        <authorList>
            <person name="Engelberts J.P."/>
            <person name="Robbins S.J."/>
            <person name="De Goeij J.M."/>
            <person name="Aranda M."/>
            <person name="Bell S.C."/>
            <person name="Webster N.S."/>
        </authorList>
    </citation>
    <scope>NUCLEOTIDE SEQUENCE</scope>
    <source>
        <strain evidence="8">SB0664_bin_27</strain>
    </source>
</reference>
<dbReference type="EMBL" id="VXRG01000108">
    <property type="protein sequence ID" value="MXY94360.1"/>
    <property type="molecule type" value="Genomic_DNA"/>
</dbReference>
<sequence>MKSGKIDRRLLTILLVVFVQMLGASLIFPVLPLYAQREFHLSAELITLLASSFFAAQFLSGPYVGRLSDNYGRIPVLIVSQVGTVISFVILAFAPSFGWLFFARVLDGITGGNIIVAQAYITDITPQEKRTESLGYILAAFGLGFMFGPALGGALAAAYGPTVPFLVAAVAAGAVVLFTWYALDETLSAEERRRARARRAGSLSLGSLFGGAPWALPLLAILLIAFLGQFALGLLQSTFALFGEAVLFKGQSREITDVGIGLLLSVVGVSQLFTQTYLLRRLARRFDEGQLVVLGSGLRTIGMMIYALVTTPWLGAFGSLFFAVGYGLSSPPLQSMSTSLVADQDRGSVLGWFQSSINLSTIISTAIAGVLFARAPTVPFWIGAATSFLVVAAMIGIMRWMPTKSVRASEA</sequence>
<feature type="transmembrane region" description="Helical" evidence="6">
    <location>
        <begin position="260"/>
        <end position="283"/>
    </location>
</feature>
<evidence type="ECO:0000256" key="3">
    <source>
        <dbReference type="ARBA" id="ARBA00022692"/>
    </source>
</evidence>
<feature type="transmembrane region" description="Helical" evidence="6">
    <location>
        <begin position="378"/>
        <end position="397"/>
    </location>
</feature>
<comment type="subcellular location">
    <subcellularLocation>
        <location evidence="1">Cell membrane</location>
        <topology evidence="1">Multi-pass membrane protein</topology>
    </subcellularLocation>
</comment>
<dbReference type="Pfam" id="PF07690">
    <property type="entry name" value="MFS_1"/>
    <property type="match status" value="2"/>
</dbReference>
<protein>
    <submittedName>
        <fullName evidence="8">MFS transporter</fullName>
    </submittedName>
</protein>
<evidence type="ECO:0000256" key="2">
    <source>
        <dbReference type="ARBA" id="ARBA00022448"/>
    </source>
</evidence>
<feature type="transmembrane region" description="Helical" evidence="6">
    <location>
        <begin position="165"/>
        <end position="183"/>
    </location>
</feature>
<dbReference type="InterPro" id="IPR020846">
    <property type="entry name" value="MFS_dom"/>
</dbReference>
<dbReference type="GO" id="GO:0005886">
    <property type="term" value="C:plasma membrane"/>
    <property type="evidence" value="ECO:0007669"/>
    <property type="project" value="UniProtKB-SubCell"/>
</dbReference>
<dbReference type="PROSITE" id="PS50850">
    <property type="entry name" value="MFS"/>
    <property type="match status" value="1"/>
</dbReference>
<name>A0A6B0YTI8_9CHLR</name>
<dbReference type="SUPFAM" id="SSF103473">
    <property type="entry name" value="MFS general substrate transporter"/>
    <property type="match status" value="1"/>
</dbReference>
<dbReference type="PRINTS" id="PR01035">
    <property type="entry name" value="TCRTETA"/>
</dbReference>
<organism evidence="8">
    <name type="scientific">Caldilineaceae bacterium SB0664_bin_27</name>
    <dbReference type="NCBI Taxonomy" id="2605260"/>
    <lineage>
        <taxon>Bacteria</taxon>
        <taxon>Bacillati</taxon>
        <taxon>Chloroflexota</taxon>
        <taxon>Caldilineae</taxon>
        <taxon>Caldilineales</taxon>
        <taxon>Caldilineaceae</taxon>
    </lineage>
</organism>
<feature type="transmembrane region" description="Helical" evidence="6">
    <location>
        <begin position="349"/>
        <end position="372"/>
    </location>
</feature>
<dbReference type="PANTHER" id="PTHR23504:SF15">
    <property type="entry name" value="MAJOR FACILITATOR SUPERFAMILY (MFS) PROFILE DOMAIN-CONTAINING PROTEIN"/>
    <property type="match status" value="1"/>
</dbReference>
<feature type="transmembrane region" description="Helical" evidence="6">
    <location>
        <begin position="12"/>
        <end position="35"/>
    </location>
</feature>
<dbReference type="PANTHER" id="PTHR23504">
    <property type="entry name" value="MAJOR FACILITATOR SUPERFAMILY DOMAIN-CONTAINING PROTEIN 10"/>
    <property type="match status" value="1"/>
</dbReference>
<evidence type="ECO:0000256" key="6">
    <source>
        <dbReference type="SAM" id="Phobius"/>
    </source>
</evidence>
<evidence type="ECO:0000256" key="1">
    <source>
        <dbReference type="ARBA" id="ARBA00004651"/>
    </source>
</evidence>
<dbReference type="AlphaFoldDB" id="A0A6B0YTI8"/>
<accession>A0A6B0YTI8</accession>
<dbReference type="GO" id="GO:0022857">
    <property type="term" value="F:transmembrane transporter activity"/>
    <property type="evidence" value="ECO:0007669"/>
    <property type="project" value="InterPro"/>
</dbReference>
<keyword evidence="2" id="KW-0813">Transport</keyword>
<dbReference type="InterPro" id="IPR001958">
    <property type="entry name" value="Tet-R_TetA/multi-R_MdtG-like"/>
</dbReference>
<dbReference type="Gene3D" id="1.20.1250.20">
    <property type="entry name" value="MFS general substrate transporter like domains"/>
    <property type="match status" value="1"/>
</dbReference>
<evidence type="ECO:0000256" key="5">
    <source>
        <dbReference type="ARBA" id="ARBA00023136"/>
    </source>
</evidence>
<dbReference type="InterPro" id="IPR011701">
    <property type="entry name" value="MFS"/>
</dbReference>
<feature type="domain" description="Major facilitator superfamily (MFS) profile" evidence="7">
    <location>
        <begin position="9"/>
        <end position="402"/>
    </location>
</feature>
<keyword evidence="5 6" id="KW-0472">Membrane</keyword>
<feature type="transmembrane region" description="Helical" evidence="6">
    <location>
        <begin position="203"/>
        <end position="224"/>
    </location>
</feature>
<evidence type="ECO:0000256" key="4">
    <source>
        <dbReference type="ARBA" id="ARBA00022989"/>
    </source>
</evidence>
<dbReference type="InterPro" id="IPR036259">
    <property type="entry name" value="MFS_trans_sf"/>
</dbReference>
<feature type="transmembrane region" description="Helical" evidence="6">
    <location>
        <begin position="41"/>
        <end position="64"/>
    </location>
</feature>
<evidence type="ECO:0000259" key="7">
    <source>
        <dbReference type="PROSITE" id="PS50850"/>
    </source>
</evidence>
<evidence type="ECO:0000313" key="8">
    <source>
        <dbReference type="EMBL" id="MXY94360.1"/>
    </source>
</evidence>
<feature type="transmembrane region" description="Helical" evidence="6">
    <location>
        <begin position="134"/>
        <end position="159"/>
    </location>
</feature>
<keyword evidence="4 6" id="KW-1133">Transmembrane helix</keyword>
<feature type="transmembrane region" description="Helical" evidence="6">
    <location>
        <begin position="76"/>
        <end position="95"/>
    </location>
</feature>
<comment type="caution">
    <text evidence="8">The sequence shown here is derived from an EMBL/GenBank/DDBJ whole genome shotgun (WGS) entry which is preliminary data.</text>
</comment>
<proteinExistence type="predicted"/>
<feature type="transmembrane region" description="Helical" evidence="6">
    <location>
        <begin position="101"/>
        <end position="122"/>
    </location>
</feature>
<feature type="transmembrane region" description="Helical" evidence="6">
    <location>
        <begin position="303"/>
        <end position="328"/>
    </location>
</feature>
<gene>
    <name evidence="8" type="ORF">F4Y42_13040</name>
</gene>